<keyword evidence="2" id="KW-1185">Reference proteome</keyword>
<evidence type="ECO:0000313" key="1">
    <source>
        <dbReference type="EMBL" id="GBP29225.1"/>
    </source>
</evidence>
<dbReference type="AlphaFoldDB" id="A0A4C1URZ2"/>
<dbReference type="Proteomes" id="UP000299102">
    <property type="component" value="Unassembled WGS sequence"/>
</dbReference>
<gene>
    <name evidence="1" type="ORF">EVAR_20588_1</name>
</gene>
<organism evidence="1 2">
    <name type="scientific">Eumeta variegata</name>
    <name type="common">Bagworm moth</name>
    <name type="synonym">Eumeta japonica</name>
    <dbReference type="NCBI Taxonomy" id="151549"/>
    <lineage>
        <taxon>Eukaryota</taxon>
        <taxon>Metazoa</taxon>
        <taxon>Ecdysozoa</taxon>
        <taxon>Arthropoda</taxon>
        <taxon>Hexapoda</taxon>
        <taxon>Insecta</taxon>
        <taxon>Pterygota</taxon>
        <taxon>Neoptera</taxon>
        <taxon>Endopterygota</taxon>
        <taxon>Lepidoptera</taxon>
        <taxon>Glossata</taxon>
        <taxon>Ditrysia</taxon>
        <taxon>Tineoidea</taxon>
        <taxon>Psychidae</taxon>
        <taxon>Oiketicinae</taxon>
        <taxon>Eumeta</taxon>
    </lineage>
</organism>
<comment type="caution">
    <text evidence="1">The sequence shown here is derived from an EMBL/GenBank/DDBJ whole genome shotgun (WGS) entry which is preliminary data.</text>
</comment>
<sequence>MKDCNHQCWNINTVLQIIDGEDTVFKYASSLGSGIVPDTSSYHIERPSWETREGALVTGSACTSCALAGLPHHMRVMRLSTLGRDESRQ</sequence>
<accession>A0A4C1URZ2</accession>
<protein>
    <submittedName>
        <fullName evidence="1">Uncharacterized protein</fullName>
    </submittedName>
</protein>
<reference evidence="1 2" key="1">
    <citation type="journal article" date="2019" name="Commun. Biol.">
        <title>The bagworm genome reveals a unique fibroin gene that provides high tensile strength.</title>
        <authorList>
            <person name="Kono N."/>
            <person name="Nakamura H."/>
            <person name="Ohtoshi R."/>
            <person name="Tomita M."/>
            <person name="Numata K."/>
            <person name="Arakawa K."/>
        </authorList>
    </citation>
    <scope>NUCLEOTIDE SEQUENCE [LARGE SCALE GENOMIC DNA]</scope>
</reference>
<proteinExistence type="predicted"/>
<evidence type="ECO:0000313" key="2">
    <source>
        <dbReference type="Proteomes" id="UP000299102"/>
    </source>
</evidence>
<dbReference type="EMBL" id="BGZK01000217">
    <property type="protein sequence ID" value="GBP29225.1"/>
    <property type="molecule type" value="Genomic_DNA"/>
</dbReference>
<name>A0A4C1URZ2_EUMVA</name>